<dbReference type="InterPro" id="IPR025875">
    <property type="entry name" value="Leu-rich_rpt_4"/>
</dbReference>
<dbReference type="SMART" id="SM00369">
    <property type="entry name" value="LRR_TYP"/>
    <property type="match status" value="7"/>
</dbReference>
<evidence type="ECO:0000256" key="2">
    <source>
        <dbReference type="ARBA" id="ARBA00022737"/>
    </source>
</evidence>
<dbReference type="Pfam" id="PF13516">
    <property type="entry name" value="LRR_6"/>
    <property type="match status" value="1"/>
</dbReference>
<dbReference type="PROSITE" id="PS51450">
    <property type="entry name" value="LRR"/>
    <property type="match status" value="8"/>
</dbReference>
<dbReference type="PROSITE" id="PS51257">
    <property type="entry name" value="PROKAR_LIPOPROTEIN"/>
    <property type="match status" value="1"/>
</dbReference>
<dbReference type="Gene3D" id="3.80.10.10">
    <property type="entry name" value="Ribonuclease Inhibitor"/>
    <property type="match status" value="2"/>
</dbReference>
<gene>
    <name evidence="3" type="ORF">HNR39_004124</name>
</gene>
<dbReference type="SUPFAM" id="SSF52058">
    <property type="entry name" value="L domain-like"/>
    <property type="match status" value="1"/>
</dbReference>
<keyword evidence="1" id="KW-0433">Leucine-rich repeat</keyword>
<name>A0A840S0U7_9BURK</name>
<dbReference type="Proteomes" id="UP000571084">
    <property type="component" value="Unassembled WGS sequence"/>
</dbReference>
<evidence type="ECO:0000313" key="4">
    <source>
        <dbReference type="Proteomes" id="UP000571084"/>
    </source>
</evidence>
<comment type="caution">
    <text evidence="3">The sequence shown here is derived from an EMBL/GenBank/DDBJ whole genome shotgun (WGS) entry which is preliminary data.</text>
</comment>
<reference evidence="3 4" key="1">
    <citation type="submission" date="2020-08" db="EMBL/GenBank/DDBJ databases">
        <title>Genomic Encyclopedia of Type Strains, Phase IV (KMG-IV): sequencing the most valuable type-strain genomes for metagenomic binning, comparative biology and taxonomic classification.</title>
        <authorList>
            <person name="Goeker M."/>
        </authorList>
    </citation>
    <scope>NUCLEOTIDE SEQUENCE [LARGE SCALE GENOMIC DNA]</scope>
    <source>
        <strain evidence="3 4">DSM 23240</strain>
    </source>
</reference>
<accession>A0A840S0U7</accession>
<dbReference type="PANTHER" id="PTHR46652:SF3">
    <property type="entry name" value="LEUCINE-RICH REPEAT-CONTAINING PROTEIN 9"/>
    <property type="match status" value="1"/>
</dbReference>
<dbReference type="PANTHER" id="PTHR46652">
    <property type="entry name" value="LEUCINE-RICH REPEAT AND IQ DOMAIN-CONTAINING PROTEIN 1-RELATED"/>
    <property type="match status" value="1"/>
</dbReference>
<evidence type="ECO:0000313" key="3">
    <source>
        <dbReference type="EMBL" id="MBB5202260.1"/>
    </source>
</evidence>
<dbReference type="InterPro" id="IPR032675">
    <property type="entry name" value="LRR_dom_sf"/>
</dbReference>
<evidence type="ECO:0000256" key="1">
    <source>
        <dbReference type="ARBA" id="ARBA00022614"/>
    </source>
</evidence>
<dbReference type="Pfam" id="PF12799">
    <property type="entry name" value="LRR_4"/>
    <property type="match status" value="3"/>
</dbReference>
<organism evidence="3 4">
    <name type="scientific">Glaciimonas immobilis</name>
    <dbReference type="NCBI Taxonomy" id="728004"/>
    <lineage>
        <taxon>Bacteria</taxon>
        <taxon>Pseudomonadati</taxon>
        <taxon>Pseudomonadota</taxon>
        <taxon>Betaproteobacteria</taxon>
        <taxon>Burkholderiales</taxon>
        <taxon>Oxalobacteraceae</taxon>
        <taxon>Glaciimonas</taxon>
    </lineage>
</organism>
<sequence length="494" mass="53943">MKKLIIITAFLAGTVQAQEVQIQTSNLGASCPVGSGTKTFGEIFPDKNLAQAVADMMDITVEHSVNADNLKYLSRSPLNFDGKGITNLTGLECLSAAKELTLSRNNFSTIDQLEGMTNLTYLNMGNNNILSFSPLKYLVNLQYLNVTKTVLSSRGLKEFETLTDLRSLDISYNHIDKISVLENFKKLEMLKADHAGIVDIAPITWLTGLTHLDISGNKIQDLKALEELASLTALDISINPITSLSPLRSLKNLTTLYMGATQTTNLNALENLTNLETLSVLDNNITHISPLADLTNLTNLRLSHNNITDIDVLKNFDKMTYLYAGTNKIADISSLKNMVNLKKLDLHDNAITSIEAVRSLTGLEGHINLSGNQITNVEPLAALEKITNVDLDRNNILDLSSLKIRNIAAEDQVIVLPVAKNVLTPTVIHIENAADITGDSTPITFTFNTEGKYQDGELRWVLSGNNSLTFKSDGAGRTFSGKISQKVLAEVTPS</sequence>
<keyword evidence="2" id="KW-0677">Repeat</keyword>
<proteinExistence type="predicted"/>
<dbReference type="InterPro" id="IPR003591">
    <property type="entry name" value="Leu-rich_rpt_typical-subtyp"/>
</dbReference>
<dbReference type="RefSeq" id="WP_168056421.1">
    <property type="nucleotide sequence ID" value="NZ_JAAOZT010000009.1"/>
</dbReference>
<dbReference type="InterPro" id="IPR050836">
    <property type="entry name" value="SDS22/Internalin_LRR"/>
</dbReference>
<protein>
    <submittedName>
        <fullName evidence="3">Leucine-rich repeat (LRR) protein</fullName>
    </submittedName>
</protein>
<dbReference type="InterPro" id="IPR001611">
    <property type="entry name" value="Leu-rich_rpt"/>
</dbReference>
<keyword evidence="4" id="KW-1185">Reference proteome</keyword>
<dbReference type="EMBL" id="JACHHQ010000012">
    <property type="protein sequence ID" value="MBB5202260.1"/>
    <property type="molecule type" value="Genomic_DNA"/>
</dbReference>
<dbReference type="SMART" id="SM00365">
    <property type="entry name" value="LRR_SD22"/>
    <property type="match status" value="9"/>
</dbReference>
<dbReference type="AlphaFoldDB" id="A0A840S0U7"/>